<name>A0A3N7FN85_POPTR</name>
<dbReference type="InterPro" id="IPR001878">
    <property type="entry name" value="Znf_CCHC"/>
</dbReference>
<dbReference type="SUPFAM" id="SSF57756">
    <property type="entry name" value="Retrovirus zinc finger-like domains"/>
    <property type="match status" value="1"/>
</dbReference>
<dbReference type="EMBL" id="CM009298">
    <property type="protein sequence ID" value="RQO95805.1"/>
    <property type="molecule type" value="Genomic_DNA"/>
</dbReference>
<dbReference type="Pfam" id="PF00098">
    <property type="entry name" value="zf-CCHC"/>
    <property type="match status" value="1"/>
</dbReference>
<dbReference type="PROSITE" id="PS51999">
    <property type="entry name" value="ZF_GRF"/>
    <property type="match status" value="2"/>
</dbReference>
<dbReference type="STRING" id="3694.A0A3N7FN85"/>
<evidence type="ECO:0000256" key="5">
    <source>
        <dbReference type="SAM" id="MobiDB-lite"/>
    </source>
</evidence>
<feature type="domain" description="GRF-type" evidence="7">
    <location>
        <begin position="136"/>
        <end position="179"/>
    </location>
</feature>
<keyword evidence="2 4" id="KW-0863">Zinc-finger</keyword>
<feature type="region of interest" description="Disordered" evidence="5">
    <location>
        <begin position="316"/>
        <end position="340"/>
    </location>
</feature>
<dbReference type="Proteomes" id="UP000006729">
    <property type="component" value="Chromosome 9"/>
</dbReference>
<evidence type="ECO:0000259" key="7">
    <source>
        <dbReference type="PROSITE" id="PS51999"/>
    </source>
</evidence>
<dbReference type="PANTHER" id="PTHR33680">
    <property type="entry name" value="OS07G0190500 PROTEIN"/>
    <property type="match status" value="1"/>
</dbReference>
<dbReference type="SMART" id="SM00343">
    <property type="entry name" value="ZnF_C2HC"/>
    <property type="match status" value="1"/>
</dbReference>
<keyword evidence="9" id="KW-1185">Reference proteome</keyword>
<feature type="domain" description="CCHC-type" evidence="6">
    <location>
        <begin position="39"/>
        <end position="54"/>
    </location>
</feature>
<organism evidence="8 9">
    <name type="scientific">Populus trichocarpa</name>
    <name type="common">Western balsam poplar</name>
    <name type="synonym">Populus balsamifera subsp. trichocarpa</name>
    <dbReference type="NCBI Taxonomy" id="3694"/>
    <lineage>
        <taxon>Eukaryota</taxon>
        <taxon>Viridiplantae</taxon>
        <taxon>Streptophyta</taxon>
        <taxon>Embryophyta</taxon>
        <taxon>Tracheophyta</taxon>
        <taxon>Spermatophyta</taxon>
        <taxon>Magnoliopsida</taxon>
        <taxon>eudicotyledons</taxon>
        <taxon>Gunneridae</taxon>
        <taxon>Pentapetalae</taxon>
        <taxon>rosids</taxon>
        <taxon>fabids</taxon>
        <taxon>Malpighiales</taxon>
        <taxon>Salicaceae</taxon>
        <taxon>Saliceae</taxon>
        <taxon>Populus</taxon>
    </lineage>
</organism>
<dbReference type="Gene3D" id="4.10.60.10">
    <property type="entry name" value="Zinc finger, CCHC-type"/>
    <property type="match status" value="1"/>
</dbReference>
<proteinExistence type="predicted"/>
<evidence type="ECO:0000256" key="4">
    <source>
        <dbReference type="PROSITE-ProRule" id="PRU00047"/>
    </source>
</evidence>
<dbReference type="InterPro" id="IPR010666">
    <property type="entry name" value="Znf_GRF"/>
</dbReference>
<feature type="compositionally biased region" description="Low complexity" evidence="5">
    <location>
        <begin position="13"/>
        <end position="29"/>
    </location>
</feature>
<sequence length="340" mass="36838">MACGSHESHVSDPFSSTPPQASPSASPSPQRNPKEHDQCFVCKRLGHWSKDCPNKTPPKSLVLSPGSSSSPSVQVPDLPVVRCPCGGGTCRVSTSNTVKNPGRKFYACPVDHRTSGSCGFFKWSDDIAARFKPPMCPCGAGSCSLNIVSSGPDRGRWYFACRIKKNHGACKFFQWADSEGNIMPNKHGDESKGYPARRYLFAVNNELCTEDNRSSDIELESTMVESVDNYPISSMDPPIRKDEVLVRDLVMQDSESCDIVAGTALEVPPPIPKPEIPCQEPEFSLQISAARHTKSEGTSPFDPVIEDVGDIEGLALLAGSSSNDGERDIQQGPFLQSRGC</sequence>
<evidence type="ECO:0000259" key="6">
    <source>
        <dbReference type="PROSITE" id="PS50158"/>
    </source>
</evidence>
<evidence type="ECO:0000256" key="3">
    <source>
        <dbReference type="ARBA" id="ARBA00022833"/>
    </source>
</evidence>
<dbReference type="Gramene" id="Potri.T125504.2.v4.1">
    <property type="protein sequence ID" value="Potri.T125504.2.v4.1"/>
    <property type="gene ID" value="Potri.T125504.v4.1"/>
</dbReference>
<dbReference type="GO" id="GO:0008270">
    <property type="term" value="F:zinc ion binding"/>
    <property type="evidence" value="ECO:0007669"/>
    <property type="project" value="UniProtKB-KW"/>
</dbReference>
<evidence type="ECO:0000256" key="2">
    <source>
        <dbReference type="ARBA" id="ARBA00022771"/>
    </source>
</evidence>
<evidence type="ECO:0000313" key="8">
    <source>
        <dbReference type="EMBL" id="RQO95805.1"/>
    </source>
</evidence>
<feature type="domain" description="GRF-type" evidence="7">
    <location>
        <begin position="83"/>
        <end position="127"/>
    </location>
</feature>
<dbReference type="Pfam" id="PF06839">
    <property type="entry name" value="Zn_ribbon_GRF"/>
    <property type="match status" value="2"/>
</dbReference>
<accession>A0A3N7FN85</accession>
<dbReference type="PROSITE" id="PS50158">
    <property type="entry name" value="ZF_CCHC"/>
    <property type="match status" value="1"/>
</dbReference>
<evidence type="ECO:0000256" key="1">
    <source>
        <dbReference type="ARBA" id="ARBA00022723"/>
    </source>
</evidence>
<feature type="region of interest" description="Disordered" evidence="5">
    <location>
        <begin position="1"/>
        <end position="35"/>
    </location>
</feature>
<dbReference type="GO" id="GO:0003676">
    <property type="term" value="F:nucleic acid binding"/>
    <property type="evidence" value="ECO:0007669"/>
    <property type="project" value="InterPro"/>
</dbReference>
<protein>
    <submittedName>
        <fullName evidence="8">Uncharacterized protein</fullName>
    </submittedName>
</protein>
<feature type="compositionally biased region" description="Basic and acidic residues" evidence="5">
    <location>
        <begin position="1"/>
        <end position="10"/>
    </location>
</feature>
<keyword evidence="3" id="KW-0862">Zinc</keyword>
<dbReference type="InterPro" id="IPR036875">
    <property type="entry name" value="Znf_CCHC_sf"/>
</dbReference>
<keyword evidence="1" id="KW-0479">Metal-binding</keyword>
<evidence type="ECO:0000313" key="9">
    <source>
        <dbReference type="Proteomes" id="UP000006729"/>
    </source>
</evidence>
<dbReference type="FunCoup" id="A0A3N7FN85">
    <property type="interactions" value="37"/>
</dbReference>
<dbReference type="AlphaFoldDB" id="A0A3N7FN85"/>
<dbReference type="InParanoid" id="A0A3N7FN85"/>
<reference evidence="8 9" key="1">
    <citation type="journal article" date="2006" name="Science">
        <title>The genome of black cottonwood, Populus trichocarpa (Torr. &amp; Gray).</title>
        <authorList>
            <person name="Tuskan G.A."/>
            <person name="Difazio S."/>
            <person name="Jansson S."/>
            <person name="Bohlmann J."/>
            <person name="Grigoriev I."/>
            <person name="Hellsten U."/>
            <person name="Putnam N."/>
            <person name="Ralph S."/>
            <person name="Rombauts S."/>
            <person name="Salamov A."/>
            <person name="Schein J."/>
            <person name="Sterck L."/>
            <person name="Aerts A."/>
            <person name="Bhalerao R.R."/>
            <person name="Bhalerao R.P."/>
            <person name="Blaudez D."/>
            <person name="Boerjan W."/>
            <person name="Brun A."/>
            <person name="Brunner A."/>
            <person name="Busov V."/>
            <person name="Campbell M."/>
            <person name="Carlson J."/>
            <person name="Chalot M."/>
            <person name="Chapman J."/>
            <person name="Chen G.L."/>
            <person name="Cooper D."/>
            <person name="Coutinho P.M."/>
            <person name="Couturier J."/>
            <person name="Covert S."/>
            <person name="Cronk Q."/>
            <person name="Cunningham R."/>
            <person name="Davis J."/>
            <person name="Degroeve S."/>
            <person name="Dejardin A."/>
            <person name="Depamphilis C."/>
            <person name="Detter J."/>
            <person name="Dirks B."/>
            <person name="Dubchak I."/>
            <person name="Duplessis S."/>
            <person name="Ehlting J."/>
            <person name="Ellis B."/>
            <person name="Gendler K."/>
            <person name="Goodstein D."/>
            <person name="Gribskov M."/>
            <person name="Grimwood J."/>
            <person name="Groover A."/>
            <person name="Gunter L."/>
            <person name="Hamberger B."/>
            <person name="Heinze B."/>
            <person name="Helariutta Y."/>
            <person name="Henrissat B."/>
            <person name="Holligan D."/>
            <person name="Holt R."/>
            <person name="Huang W."/>
            <person name="Islam-Faridi N."/>
            <person name="Jones S."/>
            <person name="Jones-Rhoades M."/>
            <person name="Jorgensen R."/>
            <person name="Joshi C."/>
            <person name="Kangasjarvi J."/>
            <person name="Karlsson J."/>
            <person name="Kelleher C."/>
            <person name="Kirkpatrick R."/>
            <person name="Kirst M."/>
            <person name="Kohler A."/>
            <person name="Kalluri U."/>
            <person name="Larimer F."/>
            <person name="Leebens-Mack J."/>
            <person name="Leple J.C."/>
            <person name="Locascio P."/>
            <person name="Lou Y."/>
            <person name="Lucas S."/>
            <person name="Martin F."/>
            <person name="Montanini B."/>
            <person name="Napoli C."/>
            <person name="Nelson D.R."/>
            <person name="Nelson C."/>
            <person name="Nieminen K."/>
            <person name="Nilsson O."/>
            <person name="Pereda V."/>
            <person name="Peter G."/>
            <person name="Philippe R."/>
            <person name="Pilate G."/>
            <person name="Poliakov A."/>
            <person name="Razumovskaya J."/>
            <person name="Richardson P."/>
            <person name="Rinaldi C."/>
            <person name="Ritland K."/>
            <person name="Rouze P."/>
            <person name="Ryaboy D."/>
            <person name="Schmutz J."/>
            <person name="Schrader J."/>
            <person name="Segerman B."/>
            <person name="Shin H."/>
            <person name="Siddiqui A."/>
            <person name="Sterky F."/>
            <person name="Terry A."/>
            <person name="Tsai C.J."/>
            <person name="Uberbacher E."/>
            <person name="Unneberg P."/>
            <person name="Vahala J."/>
            <person name="Wall K."/>
            <person name="Wessler S."/>
            <person name="Yang G."/>
            <person name="Yin T."/>
            <person name="Douglas C."/>
            <person name="Marra M."/>
            <person name="Sandberg G."/>
            <person name="Van de Peer Y."/>
            <person name="Rokhsar D."/>
        </authorList>
    </citation>
    <scope>NUCLEOTIDE SEQUENCE [LARGE SCALE GENOMIC DNA]</scope>
    <source>
        <strain evidence="9">cv. Nisqually</strain>
    </source>
</reference>
<dbReference type="PANTHER" id="PTHR33680:SF11">
    <property type="match status" value="1"/>
</dbReference>
<gene>
    <name evidence="8" type="ORF">POPTR_009G112632</name>
</gene>
<dbReference type="SMR" id="A0A3N7FN85"/>